<reference evidence="3 4" key="1">
    <citation type="submission" date="2020-07" db="EMBL/GenBank/DDBJ databases">
        <title>Genomic Encyclopedia of Type Strains, Phase IV (KMG-V): Genome sequencing to study the core and pangenomes of soil and plant-associated prokaryotes.</title>
        <authorList>
            <person name="Whitman W."/>
        </authorList>
    </citation>
    <scope>NUCLEOTIDE SEQUENCE [LARGE SCALE GENOMIC DNA]</scope>
    <source>
        <strain evidence="3 4">SAS40</strain>
    </source>
</reference>
<accession>A0A7Y9IQH6</accession>
<keyword evidence="2" id="KW-0732">Signal</keyword>
<protein>
    <submittedName>
        <fullName evidence="3">Tripartite-type tricarboxylate transporter receptor subunit TctC</fullName>
    </submittedName>
</protein>
<dbReference type="SUPFAM" id="SSF53850">
    <property type="entry name" value="Periplasmic binding protein-like II"/>
    <property type="match status" value="1"/>
</dbReference>
<keyword evidence="3" id="KW-0675">Receptor</keyword>
<dbReference type="Proteomes" id="UP000542125">
    <property type="component" value="Unassembled WGS sequence"/>
</dbReference>
<keyword evidence="4" id="KW-1185">Reference proteome</keyword>
<dbReference type="PANTHER" id="PTHR42928:SF5">
    <property type="entry name" value="BLR1237 PROTEIN"/>
    <property type="match status" value="1"/>
</dbReference>
<dbReference type="CDD" id="cd13578">
    <property type="entry name" value="PBP2_Bug27"/>
    <property type="match status" value="1"/>
</dbReference>
<evidence type="ECO:0000256" key="2">
    <source>
        <dbReference type="SAM" id="SignalP"/>
    </source>
</evidence>
<organism evidence="3 4">
    <name type="scientific">Pigmentiphaga litoralis</name>
    <dbReference type="NCBI Taxonomy" id="516702"/>
    <lineage>
        <taxon>Bacteria</taxon>
        <taxon>Pseudomonadati</taxon>
        <taxon>Pseudomonadota</taxon>
        <taxon>Betaproteobacteria</taxon>
        <taxon>Burkholderiales</taxon>
        <taxon>Alcaligenaceae</taxon>
        <taxon>Pigmentiphaga</taxon>
    </lineage>
</organism>
<dbReference type="AlphaFoldDB" id="A0A7Y9IQH6"/>
<dbReference type="Gene3D" id="3.40.190.150">
    <property type="entry name" value="Bordetella uptake gene, domain 1"/>
    <property type="match status" value="1"/>
</dbReference>
<comment type="caution">
    <text evidence="3">The sequence shown here is derived from an EMBL/GenBank/DDBJ whole genome shotgun (WGS) entry which is preliminary data.</text>
</comment>
<dbReference type="Gene3D" id="3.40.190.10">
    <property type="entry name" value="Periplasmic binding protein-like II"/>
    <property type="match status" value="1"/>
</dbReference>
<feature type="chain" id="PRO_5031334699" evidence="2">
    <location>
        <begin position="24"/>
        <end position="320"/>
    </location>
</feature>
<dbReference type="RefSeq" id="WP_179583081.1">
    <property type="nucleotide sequence ID" value="NZ_JACBYR010000001.1"/>
</dbReference>
<evidence type="ECO:0000313" key="3">
    <source>
        <dbReference type="EMBL" id="NYE81221.1"/>
    </source>
</evidence>
<evidence type="ECO:0000256" key="1">
    <source>
        <dbReference type="ARBA" id="ARBA00006987"/>
    </source>
</evidence>
<feature type="signal peptide" evidence="2">
    <location>
        <begin position="1"/>
        <end position="23"/>
    </location>
</feature>
<dbReference type="InterPro" id="IPR005064">
    <property type="entry name" value="BUG"/>
</dbReference>
<proteinExistence type="inferred from homology"/>
<gene>
    <name evidence="3" type="ORF">FHW18_000492</name>
</gene>
<sequence>MTTHITMRVGLTLALALCGAAVGATDFPVRPITIIVPYPPGGTADILPRMIAERLPDVLKVPVIVQNKPGASGTLGADLVSRAAPDGYTLLGVPPHFFVSDLLYKISFDPKAFEPVGIIASYPNVLLANSNLPVANVKDLIALTSSGKKTLNMASAGAGTSQHLSAELLRIKAKVDYTHVPYKGTAPALSDLMGGHVDAMFDNLITALPYVQSGKVKLLGVGSARRNPAFPDTPAISEVVPGYESVTWMGLVAPPATPGAVVDRLSQAVAQVLKDPKLRAQIEAMQAAPADGTRSDMQKQVKEDTARWSDVIRTARIVAE</sequence>
<name>A0A7Y9IQH6_9BURK</name>
<dbReference type="Pfam" id="PF03401">
    <property type="entry name" value="TctC"/>
    <property type="match status" value="1"/>
</dbReference>
<dbReference type="EMBL" id="JACBYR010000001">
    <property type="protein sequence ID" value="NYE81221.1"/>
    <property type="molecule type" value="Genomic_DNA"/>
</dbReference>
<dbReference type="InterPro" id="IPR042100">
    <property type="entry name" value="Bug_dom1"/>
</dbReference>
<dbReference type="PIRSF" id="PIRSF017082">
    <property type="entry name" value="YflP"/>
    <property type="match status" value="1"/>
</dbReference>
<comment type="similarity">
    <text evidence="1">Belongs to the UPF0065 (bug) family.</text>
</comment>
<dbReference type="PANTHER" id="PTHR42928">
    <property type="entry name" value="TRICARBOXYLATE-BINDING PROTEIN"/>
    <property type="match status" value="1"/>
</dbReference>
<evidence type="ECO:0000313" key="4">
    <source>
        <dbReference type="Proteomes" id="UP000542125"/>
    </source>
</evidence>